<sequence>MATRSVIDLTGDGDQSPQTRSKKRKRKSDGPQTPTKASNAAKITTRFNNDTRAPDTASESPIIMISSDEESDNIRGTGQSERHDASLNDLSVSGMKVINPAVAQHASNQSPSRVADGIFVLQTLSGVDLGSVSAGGRNQITSLWRDRSIAKQSTPPNLNSLFSKTGLSGEDQAKVLKAFRKLYKRGNLIDPSTTSSFMCIISESYLNKRLQGSRSSTTSTPSSTNLGHVDLTEDVTESVTAQSNATLNGTFSKHSGNHLAFMHPEPDHIATAQAVQPQPAPSSKDVEPASYSHKTHEPNRQEPSSNNTHSSVLPNSTTLRHSSKPLANDWSMGDSDKSDTMEKAQGKARQPNKRFQENRTSHSTDKSGKDSSRSVPLLAKKSASNLKLARKQGSTLSPRVSANRGVLPVEQAQSGGSERDGKMSKSSKEDAPHESGTDHVAAISGADARVQEDIALRTFKQIRDGPEVPETEGIRDIGAMMQPFELGAEKMGPHKATLNTS</sequence>
<keyword evidence="2" id="KW-1185">Reference proteome</keyword>
<protein>
    <submittedName>
        <fullName evidence="1">Uncharacterized protein</fullName>
    </submittedName>
</protein>
<evidence type="ECO:0000313" key="1">
    <source>
        <dbReference type="EMBL" id="KAK3059959.1"/>
    </source>
</evidence>
<reference evidence="1" key="1">
    <citation type="submission" date="2024-09" db="EMBL/GenBank/DDBJ databases">
        <title>Black Yeasts Isolated from many extreme environments.</title>
        <authorList>
            <person name="Coleine C."/>
            <person name="Stajich J.E."/>
            <person name="Selbmann L."/>
        </authorList>
    </citation>
    <scope>NUCLEOTIDE SEQUENCE</scope>
    <source>
        <strain evidence="1">CCFEE 5737</strain>
    </source>
</reference>
<accession>A0ACC3D0A7</accession>
<feature type="non-terminal residue" evidence="1">
    <location>
        <position position="501"/>
    </location>
</feature>
<gene>
    <name evidence="1" type="ORF">LTS18_009652</name>
</gene>
<comment type="caution">
    <text evidence="1">The sequence shown here is derived from an EMBL/GenBank/DDBJ whole genome shotgun (WGS) entry which is preliminary data.</text>
</comment>
<proteinExistence type="predicted"/>
<dbReference type="EMBL" id="JAWDJW010008967">
    <property type="protein sequence ID" value="KAK3059959.1"/>
    <property type="molecule type" value="Genomic_DNA"/>
</dbReference>
<evidence type="ECO:0000313" key="2">
    <source>
        <dbReference type="Proteomes" id="UP001186974"/>
    </source>
</evidence>
<organism evidence="1 2">
    <name type="scientific">Coniosporium uncinatum</name>
    <dbReference type="NCBI Taxonomy" id="93489"/>
    <lineage>
        <taxon>Eukaryota</taxon>
        <taxon>Fungi</taxon>
        <taxon>Dikarya</taxon>
        <taxon>Ascomycota</taxon>
        <taxon>Pezizomycotina</taxon>
        <taxon>Dothideomycetes</taxon>
        <taxon>Dothideomycetes incertae sedis</taxon>
        <taxon>Coniosporium</taxon>
    </lineage>
</organism>
<dbReference type="Proteomes" id="UP001186974">
    <property type="component" value="Unassembled WGS sequence"/>
</dbReference>
<name>A0ACC3D0A7_9PEZI</name>